<reference evidence="1" key="1">
    <citation type="submission" date="2022-10" db="EMBL/GenBank/DDBJ databases">
        <title>Culturing micro-colonial fungi from biological soil crusts in the Mojave desert and describing Neophaeococcomyces mojavensis, and introducing the new genera and species Taxawa tesnikishii.</title>
        <authorList>
            <person name="Kurbessoian T."/>
            <person name="Stajich J.E."/>
        </authorList>
    </citation>
    <scope>NUCLEOTIDE SEQUENCE</scope>
    <source>
        <strain evidence="1">JES_115</strain>
    </source>
</reference>
<evidence type="ECO:0000313" key="1">
    <source>
        <dbReference type="EMBL" id="KAJ9634921.1"/>
    </source>
</evidence>
<evidence type="ECO:0000313" key="2">
    <source>
        <dbReference type="Proteomes" id="UP001172680"/>
    </source>
</evidence>
<comment type="caution">
    <text evidence="1">The sequence shown here is derived from an EMBL/GenBank/DDBJ whole genome shotgun (WGS) entry which is preliminary data.</text>
</comment>
<organism evidence="1 2">
    <name type="scientific">Coniosporium tulheliwenetii</name>
    <dbReference type="NCBI Taxonomy" id="3383036"/>
    <lineage>
        <taxon>Eukaryota</taxon>
        <taxon>Fungi</taxon>
        <taxon>Dikarya</taxon>
        <taxon>Ascomycota</taxon>
        <taxon>Pezizomycotina</taxon>
        <taxon>Dothideomycetes</taxon>
        <taxon>Dothideomycetes incertae sedis</taxon>
        <taxon>Coniosporium</taxon>
    </lineage>
</organism>
<protein>
    <submittedName>
        <fullName evidence="1">Uncharacterized protein</fullName>
    </submittedName>
</protein>
<name>A0ACC2YI37_9PEZI</name>
<gene>
    <name evidence="1" type="ORF">H2199_008785</name>
</gene>
<keyword evidence="2" id="KW-1185">Reference proteome</keyword>
<dbReference type="Proteomes" id="UP001172680">
    <property type="component" value="Unassembled WGS sequence"/>
</dbReference>
<accession>A0ACC2YI37</accession>
<sequence>MGNRAGAFGAPRRLAVSSAQHAAPPAQDTAARQDTNTGKPDEVKEADGVGSRAQSQLGSAEDDLARQLGLKVLEYQRYQKLVSQVTWQRNEHSARVQKHEKRIVMEQTTLHGNKKRVDELSDALPHERALEQTARSQTENIQKQMVELRKQLDF</sequence>
<dbReference type="EMBL" id="JAPDRP010000029">
    <property type="protein sequence ID" value="KAJ9634921.1"/>
    <property type="molecule type" value="Genomic_DNA"/>
</dbReference>
<proteinExistence type="predicted"/>